<gene>
    <name evidence="4" type="ORF">LY90DRAFT_628319</name>
</gene>
<feature type="repeat" description="ANK" evidence="3">
    <location>
        <begin position="1343"/>
        <end position="1375"/>
    </location>
</feature>
<dbReference type="PANTHER" id="PTHR24198:SF165">
    <property type="entry name" value="ANKYRIN REPEAT-CONTAINING PROTEIN-RELATED"/>
    <property type="match status" value="1"/>
</dbReference>
<dbReference type="EMBL" id="MCOG01000019">
    <property type="protein sequence ID" value="ORY77446.1"/>
    <property type="molecule type" value="Genomic_DNA"/>
</dbReference>
<proteinExistence type="predicted"/>
<dbReference type="Proteomes" id="UP000193920">
    <property type="component" value="Unassembled WGS sequence"/>
</dbReference>
<comment type="caution">
    <text evidence="4">The sequence shown here is derived from an EMBL/GenBank/DDBJ whole genome shotgun (WGS) entry which is preliminary data.</text>
</comment>
<dbReference type="PANTHER" id="PTHR24198">
    <property type="entry name" value="ANKYRIN REPEAT AND PROTEIN KINASE DOMAIN-CONTAINING PROTEIN"/>
    <property type="match status" value="1"/>
</dbReference>
<feature type="repeat" description="ANK" evidence="3">
    <location>
        <begin position="1231"/>
        <end position="1263"/>
    </location>
</feature>
<evidence type="ECO:0000313" key="4">
    <source>
        <dbReference type="EMBL" id="ORY77446.1"/>
    </source>
</evidence>
<accession>A0A1Y2F263</accession>
<evidence type="ECO:0000256" key="3">
    <source>
        <dbReference type="PROSITE-ProRule" id="PRU00023"/>
    </source>
</evidence>
<evidence type="ECO:0000256" key="1">
    <source>
        <dbReference type="ARBA" id="ARBA00022737"/>
    </source>
</evidence>
<dbReference type="Gene3D" id="1.25.40.20">
    <property type="entry name" value="Ankyrin repeat-containing domain"/>
    <property type="match status" value="3"/>
</dbReference>
<dbReference type="InterPro" id="IPR002110">
    <property type="entry name" value="Ankyrin_rpt"/>
</dbReference>
<keyword evidence="1" id="KW-0677">Repeat</keyword>
<dbReference type="InterPro" id="IPR036770">
    <property type="entry name" value="Ankyrin_rpt-contain_sf"/>
</dbReference>
<protein>
    <submittedName>
        <fullName evidence="4">Ankyrin</fullName>
    </submittedName>
</protein>
<keyword evidence="2 3" id="KW-0040">ANK repeat</keyword>
<keyword evidence="5" id="KW-1185">Reference proteome</keyword>
<sequence>MIYSLKMLLNKDELKHFVILSKKKNLKDFKEYISNNNIQLKNFKDIKGENVDILIKSIENNVSSEVVEYIIINGQYETLNYKIYNKVIYFSKSRDRYIVDIYHEKNREDTPLACAIRNNSFELANLLIEYRADIKFLPSEIIGQILNKKNSYYLLEKGYPISENLVRETIWSKKWFIKQSHQYYVFDNLFILNLLMRYKNRIPSSIAQIEYEINQERKKISYEDVIYYWPFKSDQYDILKVLIDYDPQPKEAINDIIYKLLSQHYTIEKTQAFLKIIKNNEFNLNFDSILIETNDVTQLKQYIKANNINLKDFNKKYDRYDDLLRLAIKYSGSIEMIKFIINKGGYDNFNYKVISPEATNVVSLLFFALLLSQYKTFNILIEKGADIYYEGVMQYINKKELIKIQHIKYIVNYNVELNSDLLDKVILEERLDLIKLIFNRYPFNRYIILKLLSLYKKKTPVSDKQWKEMITKERDKQEFLCKNFYKSSKYNEKLNFINIIYENDPRDQDIIIKELFQLFGYEVRWNDSVIKNKFISEIKKKKIKIIVDSNYLNNLYYCGEKREEMIRMINSNNLIELKNYVTKNKIRIEYFNQPVFDLLIHAIETLEDRKENLELILFLIQQYHSLNYYIYDVRTEKYKSPLYCAISMNKFSFSQLLIDHNFKINEDINNRDILSTIYEDGSLTLGNLRYILNNNFNRISSEIIKEWIKNFNNDFLSLTFKHYLYNNDIILNYLNFYKNKTILTKMQFNSIVQMNEFILPLNYEWLQEALNYDNSVALKILFKYFGSYSCIYQQETSNLKNLINIASEKNNQSFFEILLSSELFNFEKNISFEDMIYIVVKYNHSDLVKYLIKSYFKHSSFNINTINIKKIIIYLKRLDDETAIDTFIHELIHSNEFYMSNSIFSNIILLLTKLNNDGLTKSRINYILDPQLFNIEMIGINKIILIATKIMDPSLRKYFTNKIILHPTLELNTTNIENILLALNKIKIEDNSFILFILDTIKISNKFNPGLYNKNNINIEKILINSIKCNNSFMINYIFNEFIPNHTNYKHYNYLENALLTSNKNNEYPIIVAYYESECYDSSFELLKYLLNKGIDYNVKDINEKSLFALAIERKNYRVINELFKCKIPIDFDINSINASPIQKAIYNNQLDEVKSLIKINSRSFISKMKTIFISNDKKKNNNNSNNSNNNKRHFSLNTCITALSFSYLLNRVEIFEYLLNGVNINEVGSYGYNILHFALLREDISTIKKLMKLGADINYYYKYLYYPSSLDIVLHLTNKDIILNIINNKTLESSSFKTINKQGETLLITLLQRNKCKLIDKIEIMKIILSKGVIDLTICDNSGNNVLDYAIKQNSLEIIKLLVNNGASLENSLQKNKKFLFKYAIDNASIDIIQYFMNSNITIFTNDIIKEMIYKNRLNLLKLLIPNRIEINKKDEDGHNILFYAYEYQNEEIIEFLNNYKVCYALNFKSNCDKNEDNDCEKKWYYKFKDNPTCFLLPENQILNDININAEESQKLIFSATDEEYFNNHHELIGGSGECKNNIECLTNSVSYV</sequence>
<reference evidence="4 5" key="1">
    <citation type="submission" date="2016-08" db="EMBL/GenBank/DDBJ databases">
        <title>A Parts List for Fungal Cellulosomes Revealed by Comparative Genomics.</title>
        <authorList>
            <consortium name="DOE Joint Genome Institute"/>
            <person name="Haitjema C.H."/>
            <person name="Gilmore S.P."/>
            <person name="Henske J.K."/>
            <person name="Solomon K.V."/>
            <person name="De Groot R."/>
            <person name="Kuo A."/>
            <person name="Mondo S.J."/>
            <person name="Salamov A.A."/>
            <person name="Labutti K."/>
            <person name="Zhao Z."/>
            <person name="Chiniquy J."/>
            <person name="Barry K."/>
            <person name="Brewer H.M."/>
            <person name="Purvine S.O."/>
            <person name="Wright A.T."/>
            <person name="Boxma B."/>
            <person name="Van Alen T."/>
            <person name="Hackstein J.H."/>
            <person name="Baker S.E."/>
            <person name="Grigoriev I.V."/>
            <person name="O'Malley M.A."/>
        </authorList>
    </citation>
    <scope>NUCLEOTIDE SEQUENCE [LARGE SCALE GENOMIC DNA]</scope>
    <source>
        <strain evidence="4 5">G1</strain>
    </source>
</reference>
<dbReference type="OrthoDB" id="10517903at2759"/>
<dbReference type="SMART" id="SM00248">
    <property type="entry name" value="ANK"/>
    <property type="match status" value="15"/>
</dbReference>
<organism evidence="4 5">
    <name type="scientific">Neocallimastix californiae</name>
    <dbReference type="NCBI Taxonomy" id="1754190"/>
    <lineage>
        <taxon>Eukaryota</taxon>
        <taxon>Fungi</taxon>
        <taxon>Fungi incertae sedis</taxon>
        <taxon>Chytridiomycota</taxon>
        <taxon>Chytridiomycota incertae sedis</taxon>
        <taxon>Neocallimastigomycetes</taxon>
        <taxon>Neocallimastigales</taxon>
        <taxon>Neocallimastigaceae</taxon>
        <taxon>Neocallimastix</taxon>
    </lineage>
</organism>
<evidence type="ECO:0000313" key="5">
    <source>
        <dbReference type="Proteomes" id="UP000193920"/>
    </source>
</evidence>
<name>A0A1Y2F263_9FUNG</name>
<dbReference type="STRING" id="1754190.A0A1Y2F263"/>
<dbReference type="SUPFAM" id="SSF48403">
    <property type="entry name" value="Ankyrin repeat"/>
    <property type="match status" value="2"/>
</dbReference>
<dbReference type="Pfam" id="PF12796">
    <property type="entry name" value="Ank_2"/>
    <property type="match status" value="1"/>
</dbReference>
<dbReference type="PROSITE" id="PS50088">
    <property type="entry name" value="ANK_REPEAT"/>
    <property type="match status" value="2"/>
</dbReference>
<evidence type="ECO:0000256" key="2">
    <source>
        <dbReference type="ARBA" id="ARBA00023043"/>
    </source>
</evidence>
<dbReference type="PROSITE" id="PS50297">
    <property type="entry name" value="ANK_REP_REGION"/>
    <property type="match status" value="2"/>
</dbReference>